<dbReference type="Proteomes" id="UP001501321">
    <property type="component" value="Unassembled WGS sequence"/>
</dbReference>
<dbReference type="PROSITE" id="PS51257">
    <property type="entry name" value="PROKAR_LIPOPROTEIN"/>
    <property type="match status" value="1"/>
</dbReference>
<dbReference type="EMBL" id="BAABFC010000003">
    <property type="protein sequence ID" value="GAA4494764.1"/>
    <property type="molecule type" value="Genomic_DNA"/>
</dbReference>
<dbReference type="NCBIfam" id="NF047847">
    <property type="entry name" value="SS_mature_LptM"/>
    <property type="match status" value="1"/>
</dbReference>
<feature type="region of interest" description="Disordered" evidence="7">
    <location>
        <begin position="23"/>
        <end position="53"/>
    </location>
</feature>
<keyword evidence="9" id="KW-1185">Reference proteome</keyword>
<evidence type="ECO:0000313" key="9">
    <source>
        <dbReference type="Proteomes" id="UP001501321"/>
    </source>
</evidence>
<evidence type="ECO:0000256" key="5">
    <source>
        <dbReference type="ARBA" id="ARBA00023237"/>
    </source>
</evidence>
<gene>
    <name evidence="8" type="ORF">GCM10023095_06900</name>
</gene>
<accession>A0ABP8Q1A6</accession>
<comment type="caution">
    <text evidence="8">The sequence shown here is derived from an EMBL/GenBank/DDBJ whole genome shotgun (WGS) entry which is preliminary data.</text>
</comment>
<evidence type="ECO:0000256" key="1">
    <source>
        <dbReference type="ARBA" id="ARBA00004459"/>
    </source>
</evidence>
<evidence type="ECO:0000256" key="3">
    <source>
        <dbReference type="ARBA" id="ARBA00023136"/>
    </source>
</evidence>
<dbReference type="RefSeq" id="WP_345010084.1">
    <property type="nucleotide sequence ID" value="NZ_BAABFC010000003.1"/>
</dbReference>
<keyword evidence="6" id="KW-0449">Lipoprotein</keyword>
<evidence type="ECO:0008006" key="10">
    <source>
        <dbReference type="Google" id="ProtNLM"/>
    </source>
</evidence>
<proteinExistence type="predicted"/>
<name>A0ABP8Q1A6_9GAMM</name>
<evidence type="ECO:0000256" key="6">
    <source>
        <dbReference type="ARBA" id="ARBA00023288"/>
    </source>
</evidence>
<organism evidence="8 9">
    <name type="scientific">Pseudaeromonas paramecii</name>
    <dbReference type="NCBI Taxonomy" id="2138166"/>
    <lineage>
        <taxon>Bacteria</taxon>
        <taxon>Pseudomonadati</taxon>
        <taxon>Pseudomonadota</taxon>
        <taxon>Gammaproteobacteria</taxon>
        <taxon>Aeromonadales</taxon>
        <taxon>Aeromonadaceae</taxon>
        <taxon>Pseudaeromonas</taxon>
    </lineage>
</organism>
<protein>
    <recommendedName>
        <fullName evidence="10">Lipoprotein</fullName>
    </recommendedName>
</protein>
<keyword evidence="3" id="KW-0472">Membrane</keyword>
<evidence type="ECO:0000256" key="2">
    <source>
        <dbReference type="ARBA" id="ARBA00022729"/>
    </source>
</evidence>
<comment type="subcellular location">
    <subcellularLocation>
        <location evidence="1">Cell outer membrane</location>
        <topology evidence="1">Lipid-anchor</topology>
    </subcellularLocation>
</comment>
<sequence length="53" mass="5552">MNNAKLACGLLLLVMTGLSGCGLKGPLQMPSKETPAQVEAQDVPATPQDKEQE</sequence>
<evidence type="ECO:0000256" key="7">
    <source>
        <dbReference type="SAM" id="MobiDB-lite"/>
    </source>
</evidence>
<keyword evidence="4" id="KW-0564">Palmitate</keyword>
<dbReference type="InterPro" id="IPR032831">
    <property type="entry name" value="LptM_cons"/>
</dbReference>
<reference evidence="9" key="1">
    <citation type="journal article" date="2019" name="Int. J. Syst. Evol. Microbiol.">
        <title>The Global Catalogue of Microorganisms (GCM) 10K type strain sequencing project: providing services to taxonomists for standard genome sequencing and annotation.</title>
        <authorList>
            <consortium name="The Broad Institute Genomics Platform"/>
            <consortium name="The Broad Institute Genome Sequencing Center for Infectious Disease"/>
            <person name="Wu L."/>
            <person name="Ma J."/>
        </authorList>
    </citation>
    <scope>NUCLEOTIDE SEQUENCE [LARGE SCALE GENOMIC DNA]</scope>
    <source>
        <strain evidence="9">JCM 32226</strain>
    </source>
</reference>
<keyword evidence="5" id="KW-0998">Cell outer membrane</keyword>
<keyword evidence="2" id="KW-0732">Signal</keyword>
<evidence type="ECO:0000313" key="8">
    <source>
        <dbReference type="EMBL" id="GAA4494764.1"/>
    </source>
</evidence>
<evidence type="ECO:0000256" key="4">
    <source>
        <dbReference type="ARBA" id="ARBA00023139"/>
    </source>
</evidence>